<dbReference type="AlphaFoldDB" id="A0AAJ0G041"/>
<evidence type="ECO:0000256" key="6">
    <source>
        <dbReference type="RuleBase" id="RU363034"/>
    </source>
</evidence>
<feature type="domain" description="Peptidase S1" evidence="8">
    <location>
        <begin position="30"/>
        <end position="259"/>
    </location>
</feature>
<dbReference type="SUPFAM" id="SSF50494">
    <property type="entry name" value="Trypsin-like serine proteases"/>
    <property type="match status" value="1"/>
</dbReference>
<dbReference type="InterPro" id="IPR033116">
    <property type="entry name" value="TRYPSIN_SER"/>
</dbReference>
<feature type="signal peptide" evidence="7">
    <location>
        <begin position="1"/>
        <end position="21"/>
    </location>
</feature>
<evidence type="ECO:0000259" key="8">
    <source>
        <dbReference type="PROSITE" id="PS50240"/>
    </source>
</evidence>
<evidence type="ECO:0000313" key="10">
    <source>
        <dbReference type="Proteomes" id="UP001251528"/>
    </source>
</evidence>
<dbReference type="InterPro" id="IPR050127">
    <property type="entry name" value="Serine_Proteases_S1"/>
</dbReference>
<sequence length="262" mass="27283">MALQKALLIALAASTIQTIVALPGKREDSIVGGALAIKGEFPSIVSILLDGQLDCGGTLLEGRTVLTAAHCTPSDMSRSQVRIGSLAWATGGTLVNVSDSIVHPEYNSTSLDNDVALWKLSSSFIESTTIRFAKLASQGSDPVAKSIATVAGWGRIGESASISATLRKVSVPIVDRGTCHDVYQHQRVPATVTENMFCAGLKAGGKDSCQGDSGGPIIDAASGALIGTVSWGQGCGQPDYYGVYVRLGNYVDFIKQGLMSFS</sequence>
<evidence type="ECO:0000313" key="9">
    <source>
        <dbReference type="EMBL" id="KAK2603731.1"/>
    </source>
</evidence>
<dbReference type="PANTHER" id="PTHR24264">
    <property type="entry name" value="TRYPSIN-RELATED"/>
    <property type="match status" value="1"/>
</dbReference>
<evidence type="ECO:0000256" key="1">
    <source>
        <dbReference type="ARBA" id="ARBA00004613"/>
    </source>
</evidence>
<reference evidence="9" key="1">
    <citation type="submission" date="2023-06" db="EMBL/GenBank/DDBJ databases">
        <title>Conoideocrella luteorostrata (Hypocreales: Clavicipitaceae), a potential biocontrol fungus for elongate hemlock scale in United States Christmas tree production areas.</title>
        <authorList>
            <person name="Barrett H."/>
            <person name="Lovett B."/>
            <person name="Macias A.M."/>
            <person name="Stajich J.E."/>
            <person name="Kasson M.T."/>
        </authorList>
    </citation>
    <scope>NUCLEOTIDE SEQUENCE</scope>
    <source>
        <strain evidence="9">ARSEF 14590</strain>
    </source>
</reference>
<accession>A0AAJ0G041</accession>
<dbReference type="PROSITE" id="PS00135">
    <property type="entry name" value="TRYPSIN_SER"/>
    <property type="match status" value="1"/>
</dbReference>
<dbReference type="Gene3D" id="2.40.10.10">
    <property type="entry name" value="Trypsin-like serine proteases"/>
    <property type="match status" value="1"/>
</dbReference>
<keyword evidence="3 6" id="KW-0645">Protease</keyword>
<organism evidence="9 10">
    <name type="scientific">Conoideocrella luteorostrata</name>
    <dbReference type="NCBI Taxonomy" id="1105319"/>
    <lineage>
        <taxon>Eukaryota</taxon>
        <taxon>Fungi</taxon>
        <taxon>Dikarya</taxon>
        <taxon>Ascomycota</taxon>
        <taxon>Pezizomycotina</taxon>
        <taxon>Sordariomycetes</taxon>
        <taxon>Hypocreomycetidae</taxon>
        <taxon>Hypocreales</taxon>
        <taxon>Clavicipitaceae</taxon>
        <taxon>Conoideocrella</taxon>
    </lineage>
</organism>
<evidence type="ECO:0000256" key="3">
    <source>
        <dbReference type="ARBA" id="ARBA00022670"/>
    </source>
</evidence>
<dbReference type="EMBL" id="JASWJB010000058">
    <property type="protein sequence ID" value="KAK2603731.1"/>
    <property type="molecule type" value="Genomic_DNA"/>
</dbReference>
<dbReference type="CDD" id="cd00190">
    <property type="entry name" value="Tryp_SPc"/>
    <property type="match status" value="1"/>
</dbReference>
<keyword evidence="10" id="KW-1185">Reference proteome</keyword>
<dbReference type="PANTHER" id="PTHR24264:SF65">
    <property type="entry name" value="SRCR DOMAIN-CONTAINING PROTEIN"/>
    <property type="match status" value="1"/>
</dbReference>
<dbReference type="FunFam" id="2.40.10.10:FF:000047">
    <property type="entry name" value="Trypsin eta"/>
    <property type="match status" value="1"/>
</dbReference>
<dbReference type="Pfam" id="PF00089">
    <property type="entry name" value="Trypsin"/>
    <property type="match status" value="1"/>
</dbReference>
<dbReference type="PROSITE" id="PS50240">
    <property type="entry name" value="TRYPSIN_DOM"/>
    <property type="match status" value="1"/>
</dbReference>
<dbReference type="GO" id="GO:0004252">
    <property type="term" value="F:serine-type endopeptidase activity"/>
    <property type="evidence" value="ECO:0007669"/>
    <property type="project" value="InterPro"/>
</dbReference>
<evidence type="ECO:0000256" key="4">
    <source>
        <dbReference type="ARBA" id="ARBA00022801"/>
    </source>
</evidence>
<dbReference type="GO" id="GO:0005576">
    <property type="term" value="C:extracellular region"/>
    <property type="evidence" value="ECO:0007669"/>
    <property type="project" value="UniProtKB-SubCell"/>
</dbReference>
<keyword evidence="5" id="KW-1015">Disulfide bond</keyword>
<dbReference type="GO" id="GO:0051604">
    <property type="term" value="P:protein maturation"/>
    <property type="evidence" value="ECO:0007669"/>
    <property type="project" value="UniProtKB-ARBA"/>
</dbReference>
<dbReference type="InterPro" id="IPR009003">
    <property type="entry name" value="Peptidase_S1_PA"/>
</dbReference>
<dbReference type="InterPro" id="IPR001314">
    <property type="entry name" value="Peptidase_S1A"/>
</dbReference>
<comment type="subcellular location">
    <subcellularLocation>
        <location evidence="1">Secreted</location>
    </subcellularLocation>
</comment>
<protein>
    <recommendedName>
        <fullName evidence="8">Peptidase S1 domain-containing protein</fullName>
    </recommendedName>
</protein>
<name>A0AAJ0G041_9HYPO</name>
<dbReference type="GO" id="GO:0006508">
    <property type="term" value="P:proteolysis"/>
    <property type="evidence" value="ECO:0007669"/>
    <property type="project" value="UniProtKB-KW"/>
</dbReference>
<dbReference type="InterPro" id="IPR018114">
    <property type="entry name" value="TRYPSIN_HIS"/>
</dbReference>
<keyword evidence="7" id="KW-0732">Signal</keyword>
<dbReference type="InterPro" id="IPR001254">
    <property type="entry name" value="Trypsin_dom"/>
</dbReference>
<keyword evidence="4 6" id="KW-0378">Hydrolase</keyword>
<keyword evidence="6" id="KW-0720">Serine protease</keyword>
<gene>
    <name evidence="9" type="ORF">QQS21_004107</name>
</gene>
<dbReference type="PRINTS" id="PR00722">
    <property type="entry name" value="CHYMOTRYPSIN"/>
</dbReference>
<proteinExistence type="predicted"/>
<dbReference type="PROSITE" id="PS00134">
    <property type="entry name" value="TRYPSIN_HIS"/>
    <property type="match status" value="1"/>
</dbReference>
<feature type="chain" id="PRO_5042579122" description="Peptidase S1 domain-containing protein" evidence="7">
    <location>
        <begin position="22"/>
        <end position="262"/>
    </location>
</feature>
<evidence type="ECO:0000256" key="5">
    <source>
        <dbReference type="ARBA" id="ARBA00023157"/>
    </source>
</evidence>
<evidence type="ECO:0000256" key="7">
    <source>
        <dbReference type="SAM" id="SignalP"/>
    </source>
</evidence>
<keyword evidence="2" id="KW-0964">Secreted</keyword>
<evidence type="ECO:0000256" key="2">
    <source>
        <dbReference type="ARBA" id="ARBA00022525"/>
    </source>
</evidence>
<comment type="caution">
    <text evidence="9">The sequence shown here is derived from an EMBL/GenBank/DDBJ whole genome shotgun (WGS) entry which is preliminary data.</text>
</comment>
<dbReference type="Proteomes" id="UP001251528">
    <property type="component" value="Unassembled WGS sequence"/>
</dbReference>
<dbReference type="InterPro" id="IPR043504">
    <property type="entry name" value="Peptidase_S1_PA_chymotrypsin"/>
</dbReference>
<dbReference type="SMART" id="SM00020">
    <property type="entry name" value="Tryp_SPc"/>
    <property type="match status" value="1"/>
</dbReference>